<feature type="compositionally biased region" description="Basic and acidic residues" evidence="2">
    <location>
        <begin position="7"/>
        <end position="23"/>
    </location>
</feature>
<comment type="caution">
    <text evidence="4">The sequence shown here is derived from an EMBL/GenBank/DDBJ whole genome shotgun (WGS) entry which is preliminary data.</text>
</comment>
<evidence type="ECO:0000256" key="1">
    <source>
        <dbReference type="PROSITE-ProRule" id="PRU00047"/>
    </source>
</evidence>
<dbReference type="SUPFAM" id="SSF57756">
    <property type="entry name" value="Retrovirus zinc finger-like domains"/>
    <property type="match status" value="1"/>
</dbReference>
<dbReference type="InterPro" id="IPR001878">
    <property type="entry name" value="Znf_CCHC"/>
</dbReference>
<dbReference type="SMART" id="SM00343">
    <property type="entry name" value="ZnF_C2HC"/>
    <property type="match status" value="2"/>
</dbReference>
<dbReference type="InterPro" id="IPR036875">
    <property type="entry name" value="Znf_CCHC_sf"/>
</dbReference>
<protein>
    <recommendedName>
        <fullName evidence="3">CCHC-type domain-containing protein</fullName>
    </recommendedName>
</protein>
<dbReference type="Proteomes" id="UP001162164">
    <property type="component" value="Unassembled WGS sequence"/>
</dbReference>
<gene>
    <name evidence="4" type="ORF">NQ317_004246</name>
</gene>
<evidence type="ECO:0000313" key="4">
    <source>
        <dbReference type="EMBL" id="KAJ8983608.1"/>
    </source>
</evidence>
<feature type="region of interest" description="Disordered" evidence="2">
    <location>
        <begin position="1"/>
        <end position="23"/>
    </location>
</feature>
<dbReference type="EMBL" id="JAPWTJ010000068">
    <property type="protein sequence ID" value="KAJ8983608.1"/>
    <property type="molecule type" value="Genomic_DNA"/>
</dbReference>
<dbReference type="PROSITE" id="PS50158">
    <property type="entry name" value="ZF_CCHC"/>
    <property type="match status" value="1"/>
</dbReference>
<keyword evidence="1" id="KW-0479">Metal-binding</keyword>
<evidence type="ECO:0000259" key="3">
    <source>
        <dbReference type="PROSITE" id="PS50158"/>
    </source>
</evidence>
<sequence length="292" mass="32949">MQNLFKKLNEKRPPEQEQETKTLEDLLCKGKEAEQIQWQAQQYCPPPTQHRLIQEPHLSYRRPTYRQTPVRAIQAPNTKAPPGDNSPFRPIPPMSQDDDLSARNPAKSTNVICWNCKQPGHRRSRCPNPLKLVCFKCGQVGHTVRELVGRAMAPVSKDSVATPSSTCSVEKQALVNYIISHADGDQRPYLEINILGHPMLGLLDSGSRLHDTRKVKCSVANGQVCSGIGVVKTPVCLMGKVSVLDILVVPALSNKLILGTDFLVINGYHTQFKKRRLAFWRWLFDRSLWYYG</sequence>
<name>A0ABQ9JZS2_9CUCU</name>
<evidence type="ECO:0000313" key="5">
    <source>
        <dbReference type="Proteomes" id="UP001162164"/>
    </source>
</evidence>
<dbReference type="Pfam" id="PF00098">
    <property type="entry name" value="zf-CCHC"/>
    <property type="match status" value="2"/>
</dbReference>
<feature type="domain" description="CCHC-type" evidence="3">
    <location>
        <begin position="113"/>
        <end position="128"/>
    </location>
</feature>
<keyword evidence="5" id="KW-1185">Reference proteome</keyword>
<accession>A0ABQ9JZS2</accession>
<evidence type="ECO:0000256" key="2">
    <source>
        <dbReference type="SAM" id="MobiDB-lite"/>
    </source>
</evidence>
<dbReference type="Gene3D" id="4.10.60.10">
    <property type="entry name" value="Zinc finger, CCHC-type"/>
    <property type="match status" value="1"/>
</dbReference>
<reference evidence="4" key="1">
    <citation type="journal article" date="2023" name="Insect Mol. Biol.">
        <title>Genome sequencing provides insights into the evolution of gene families encoding plant cell wall-degrading enzymes in longhorned beetles.</title>
        <authorList>
            <person name="Shin N.R."/>
            <person name="Okamura Y."/>
            <person name="Kirsch R."/>
            <person name="Pauchet Y."/>
        </authorList>
    </citation>
    <scope>NUCLEOTIDE SEQUENCE</scope>
    <source>
        <strain evidence="4">MMC_N1</strain>
    </source>
</reference>
<keyword evidence="1" id="KW-0863">Zinc-finger</keyword>
<keyword evidence="1" id="KW-0862">Zinc</keyword>
<organism evidence="4 5">
    <name type="scientific">Molorchus minor</name>
    <dbReference type="NCBI Taxonomy" id="1323400"/>
    <lineage>
        <taxon>Eukaryota</taxon>
        <taxon>Metazoa</taxon>
        <taxon>Ecdysozoa</taxon>
        <taxon>Arthropoda</taxon>
        <taxon>Hexapoda</taxon>
        <taxon>Insecta</taxon>
        <taxon>Pterygota</taxon>
        <taxon>Neoptera</taxon>
        <taxon>Endopterygota</taxon>
        <taxon>Coleoptera</taxon>
        <taxon>Polyphaga</taxon>
        <taxon>Cucujiformia</taxon>
        <taxon>Chrysomeloidea</taxon>
        <taxon>Cerambycidae</taxon>
        <taxon>Lamiinae</taxon>
        <taxon>Monochamini</taxon>
        <taxon>Molorchus</taxon>
    </lineage>
</organism>
<proteinExistence type="predicted"/>
<dbReference type="CDD" id="cd00303">
    <property type="entry name" value="retropepsin_like"/>
    <property type="match status" value="1"/>
</dbReference>